<dbReference type="InterPro" id="IPR009078">
    <property type="entry name" value="Ferritin-like_SF"/>
</dbReference>
<dbReference type="Pfam" id="PF00210">
    <property type="entry name" value="Ferritin"/>
    <property type="match status" value="1"/>
</dbReference>
<comment type="caution">
    <text evidence="11">The sequence shown here is derived from an EMBL/GenBank/DDBJ whole genome shotgun (WGS) entry which is preliminary data.</text>
</comment>
<dbReference type="InterPro" id="IPR008331">
    <property type="entry name" value="Ferritin_DPS_dom"/>
</dbReference>
<evidence type="ECO:0000256" key="6">
    <source>
        <dbReference type="ARBA" id="ARBA00023004"/>
    </source>
</evidence>
<dbReference type="Gene3D" id="1.20.1260.10">
    <property type="match status" value="1"/>
</dbReference>
<evidence type="ECO:0000256" key="9">
    <source>
        <dbReference type="RuleBase" id="RU361145"/>
    </source>
</evidence>
<dbReference type="InterPro" id="IPR009040">
    <property type="entry name" value="Ferritin-like_diiron"/>
</dbReference>
<dbReference type="EC" id="1.16.3.2" evidence="9"/>
<keyword evidence="5" id="KW-0560">Oxidoreductase</keyword>
<reference evidence="11 13" key="1">
    <citation type="journal article" date="2018" name="Nat. Biotechnol.">
        <title>A standardized bacterial taxonomy based on genome phylogeny substantially revises the tree of life.</title>
        <authorList>
            <person name="Parks D.H."/>
            <person name="Chuvochina M."/>
            <person name="Waite D.W."/>
            <person name="Rinke C."/>
            <person name="Skarshewski A."/>
            <person name="Chaumeil P.A."/>
            <person name="Hugenholtz P."/>
        </authorList>
    </citation>
    <scope>NUCLEOTIDE SEQUENCE [LARGE SCALE GENOMIC DNA]</scope>
    <source>
        <strain evidence="11">UBA12544</strain>
    </source>
</reference>
<dbReference type="Proteomes" id="UP000264445">
    <property type="component" value="Unassembled WGS sequence"/>
</dbReference>
<feature type="binding site" evidence="8">
    <location>
        <position position="127"/>
    </location>
    <ligand>
        <name>Fe cation</name>
        <dbReference type="ChEBI" id="CHEBI:24875"/>
        <label>1</label>
    </ligand>
</feature>
<keyword evidence="3 9" id="KW-0409">Iron storage</keyword>
<dbReference type="GO" id="GO:0008198">
    <property type="term" value="F:ferrous iron binding"/>
    <property type="evidence" value="ECO:0007669"/>
    <property type="project" value="TreeGrafter"/>
</dbReference>
<organism evidence="11 13">
    <name type="scientific">Caldanaerobacter subterraneus</name>
    <dbReference type="NCBI Taxonomy" id="911092"/>
    <lineage>
        <taxon>Bacteria</taxon>
        <taxon>Bacillati</taxon>
        <taxon>Bacillota</taxon>
        <taxon>Clostridia</taxon>
        <taxon>Thermoanaerobacterales</taxon>
        <taxon>Thermoanaerobacteraceae</taxon>
        <taxon>Caldanaerobacter</taxon>
    </lineage>
</organism>
<dbReference type="GO" id="GO:0004322">
    <property type="term" value="F:ferroxidase activity"/>
    <property type="evidence" value="ECO:0007669"/>
    <property type="project" value="TreeGrafter"/>
</dbReference>
<feature type="domain" description="Ferritin-like diiron" evidence="10">
    <location>
        <begin position="1"/>
        <end position="145"/>
    </location>
</feature>
<dbReference type="RefSeq" id="WP_132039491.1">
    <property type="nucleotide sequence ID" value="NZ_DOLB01000165.1"/>
</dbReference>
<dbReference type="GO" id="GO:0042802">
    <property type="term" value="F:identical protein binding"/>
    <property type="evidence" value="ECO:0007669"/>
    <property type="project" value="UniProtKB-ARBA"/>
</dbReference>
<name>A0A117KWA6_9THEO</name>
<dbReference type="SUPFAM" id="SSF47240">
    <property type="entry name" value="Ferritin-like"/>
    <property type="match status" value="1"/>
</dbReference>
<comment type="catalytic activity">
    <reaction evidence="7 9">
        <text>4 Fe(2+) + O2 + 6 H2O = 4 iron(III) oxide-hydroxide + 12 H(+)</text>
        <dbReference type="Rhea" id="RHEA:11972"/>
        <dbReference type="ChEBI" id="CHEBI:15377"/>
        <dbReference type="ChEBI" id="CHEBI:15378"/>
        <dbReference type="ChEBI" id="CHEBI:15379"/>
        <dbReference type="ChEBI" id="CHEBI:29033"/>
        <dbReference type="ChEBI" id="CHEBI:78619"/>
        <dbReference type="EC" id="1.16.3.2"/>
    </reaction>
</comment>
<dbReference type="CDD" id="cd01055">
    <property type="entry name" value="Nonheme_Ferritin"/>
    <property type="match status" value="1"/>
</dbReference>
<dbReference type="PANTHER" id="PTHR11431">
    <property type="entry name" value="FERRITIN"/>
    <property type="match status" value="1"/>
</dbReference>
<evidence type="ECO:0000256" key="1">
    <source>
        <dbReference type="ARBA" id="ARBA00002485"/>
    </source>
</evidence>
<feature type="binding site" evidence="8">
    <location>
        <position position="94"/>
    </location>
    <ligand>
        <name>Fe cation</name>
        <dbReference type="ChEBI" id="CHEBI:24875"/>
        <label>1</label>
    </ligand>
</feature>
<feature type="binding site" evidence="8">
    <location>
        <position position="50"/>
    </location>
    <ligand>
        <name>Fe cation</name>
        <dbReference type="ChEBI" id="CHEBI:24875"/>
        <label>1</label>
    </ligand>
</feature>
<dbReference type="EMBL" id="DOLB01000165">
    <property type="protein sequence ID" value="HBT50334.1"/>
    <property type="molecule type" value="Genomic_DNA"/>
</dbReference>
<dbReference type="PROSITE" id="PS50905">
    <property type="entry name" value="FERRITIN_LIKE"/>
    <property type="match status" value="1"/>
</dbReference>
<evidence type="ECO:0000256" key="3">
    <source>
        <dbReference type="ARBA" id="ARBA00022434"/>
    </source>
</evidence>
<dbReference type="EMBL" id="SLWU01000009">
    <property type="protein sequence ID" value="TCO66797.1"/>
    <property type="molecule type" value="Genomic_DNA"/>
</dbReference>
<sequence>MLSERMLEELNKQLNYEIYSAYLYVAMENYFQERNLEGFANFFKVQMEEELSHARIFYEYIYRMGGKVTLYPIEKPEENFGSILDVFKKALEHEKTVTQRIHKLVDLAIEERDHATNAFLQWFVNEQVEEEESFQKIINKLELIGDSMQPIFMLDSELAKRTFVLPAPLAKSE</sequence>
<evidence type="ECO:0000256" key="4">
    <source>
        <dbReference type="ARBA" id="ARBA00022723"/>
    </source>
</evidence>
<evidence type="ECO:0000259" key="10">
    <source>
        <dbReference type="PROSITE" id="PS50905"/>
    </source>
</evidence>
<dbReference type="GO" id="GO:0005829">
    <property type="term" value="C:cytosol"/>
    <property type="evidence" value="ECO:0007669"/>
    <property type="project" value="TreeGrafter"/>
</dbReference>
<evidence type="ECO:0000313" key="11">
    <source>
        <dbReference type="EMBL" id="HBT50334.1"/>
    </source>
</evidence>
<dbReference type="PANTHER" id="PTHR11431:SF127">
    <property type="entry name" value="BACTERIAL NON-HEME FERRITIN"/>
    <property type="match status" value="1"/>
</dbReference>
<dbReference type="InterPro" id="IPR041719">
    <property type="entry name" value="Ferritin_prok"/>
</dbReference>
<evidence type="ECO:0000256" key="5">
    <source>
        <dbReference type="ARBA" id="ARBA00023002"/>
    </source>
</evidence>
<evidence type="ECO:0000256" key="8">
    <source>
        <dbReference type="PIRSR" id="PIRSR601519-1"/>
    </source>
</evidence>
<comment type="similarity">
    <text evidence="2 9">Belongs to the ferritin family. Prokaryotic subfamily.</text>
</comment>
<reference evidence="12 14" key="2">
    <citation type="submission" date="2019-03" db="EMBL/GenBank/DDBJ databases">
        <title>Genomic Encyclopedia of Type Strains, Phase IV (KMG-IV): sequencing the most valuable type-strain genomes for metagenomic binning, comparative biology and taxonomic classification.</title>
        <authorList>
            <person name="Goeker M."/>
        </authorList>
    </citation>
    <scope>NUCLEOTIDE SEQUENCE [LARGE SCALE GENOMIC DNA]</scope>
    <source>
        <strain evidence="12 14">DSM 13054</strain>
    </source>
</reference>
<dbReference type="AlphaFoldDB" id="A0A117KWA6"/>
<dbReference type="GO" id="GO:0008199">
    <property type="term" value="F:ferric iron binding"/>
    <property type="evidence" value="ECO:0007669"/>
    <property type="project" value="InterPro"/>
</dbReference>
<evidence type="ECO:0000313" key="14">
    <source>
        <dbReference type="Proteomes" id="UP000294886"/>
    </source>
</evidence>
<keyword evidence="6 8" id="KW-0408">Iron</keyword>
<evidence type="ECO:0000313" key="12">
    <source>
        <dbReference type="EMBL" id="TCO66797.1"/>
    </source>
</evidence>
<feature type="binding site" evidence="8">
    <location>
        <position position="17"/>
    </location>
    <ligand>
        <name>Fe cation</name>
        <dbReference type="ChEBI" id="CHEBI:24875"/>
        <label>1</label>
    </ligand>
</feature>
<protein>
    <recommendedName>
        <fullName evidence="9">Ferritin</fullName>
        <ecNumber evidence="9">1.16.3.2</ecNumber>
    </recommendedName>
</protein>
<dbReference type="GO" id="GO:0006879">
    <property type="term" value="P:intracellular iron ion homeostasis"/>
    <property type="evidence" value="ECO:0007669"/>
    <property type="project" value="UniProtKB-KW"/>
</dbReference>
<dbReference type="FunFam" id="1.20.1260.10:FF:000001">
    <property type="entry name" value="Non-heme ferritin"/>
    <property type="match status" value="1"/>
</dbReference>
<gene>
    <name evidence="11" type="ORF">DEA61_11295</name>
    <name evidence="12" type="ORF">EV203_1091</name>
</gene>
<keyword evidence="4 8" id="KW-0479">Metal-binding</keyword>
<dbReference type="InterPro" id="IPR001519">
    <property type="entry name" value="Ferritin"/>
</dbReference>
<comment type="function">
    <text evidence="1 9">Iron-storage protein.</text>
</comment>
<evidence type="ECO:0000256" key="2">
    <source>
        <dbReference type="ARBA" id="ARBA00006950"/>
    </source>
</evidence>
<dbReference type="Proteomes" id="UP000294886">
    <property type="component" value="Unassembled WGS sequence"/>
</dbReference>
<accession>A0A117KWA6</accession>
<feature type="binding site" evidence="8">
    <location>
        <position position="53"/>
    </location>
    <ligand>
        <name>Fe cation</name>
        <dbReference type="ChEBI" id="CHEBI:24875"/>
        <label>1</label>
    </ligand>
</feature>
<proteinExistence type="inferred from homology"/>
<comment type="subcellular location">
    <subcellularLocation>
        <location evidence="9">Cytoplasm</location>
    </subcellularLocation>
</comment>
<dbReference type="InterPro" id="IPR012347">
    <property type="entry name" value="Ferritin-like"/>
</dbReference>
<keyword evidence="9" id="KW-0963">Cytoplasm</keyword>
<evidence type="ECO:0000313" key="13">
    <source>
        <dbReference type="Proteomes" id="UP000264445"/>
    </source>
</evidence>
<dbReference type="GO" id="GO:0006826">
    <property type="term" value="P:iron ion transport"/>
    <property type="evidence" value="ECO:0007669"/>
    <property type="project" value="InterPro"/>
</dbReference>
<evidence type="ECO:0000256" key="7">
    <source>
        <dbReference type="ARBA" id="ARBA00048035"/>
    </source>
</evidence>